<dbReference type="Pfam" id="PF03948">
    <property type="entry name" value="Ribosomal_L9_C"/>
    <property type="match status" value="1"/>
</dbReference>
<organism evidence="9 10">
    <name type="scientific">Jiangella mangrovi</name>
    <dbReference type="NCBI Taxonomy" id="1524084"/>
    <lineage>
        <taxon>Bacteria</taxon>
        <taxon>Bacillati</taxon>
        <taxon>Actinomycetota</taxon>
        <taxon>Actinomycetes</taxon>
        <taxon>Jiangellales</taxon>
        <taxon>Jiangellaceae</taxon>
        <taxon>Jiangella</taxon>
    </lineage>
</organism>
<dbReference type="InterPro" id="IPR009027">
    <property type="entry name" value="Ribosomal_bL9/RNase_H1_N"/>
</dbReference>
<accession>A0A7W9GNI7</accession>
<dbReference type="RefSeq" id="WP_184821013.1">
    <property type="nucleotide sequence ID" value="NZ_JACHMM010000001.1"/>
</dbReference>
<proteinExistence type="inferred from homology"/>
<dbReference type="GO" id="GO:1990904">
    <property type="term" value="C:ribonucleoprotein complex"/>
    <property type="evidence" value="ECO:0007669"/>
    <property type="project" value="UniProtKB-KW"/>
</dbReference>
<comment type="similarity">
    <text evidence="1 7">Belongs to the bacterial ribosomal protein bL9 family.</text>
</comment>
<evidence type="ECO:0000256" key="6">
    <source>
        <dbReference type="ARBA" id="ARBA00035292"/>
    </source>
</evidence>
<keyword evidence="2 7" id="KW-0699">rRNA-binding</keyword>
<evidence type="ECO:0000259" key="8">
    <source>
        <dbReference type="PROSITE" id="PS00651"/>
    </source>
</evidence>
<dbReference type="PANTHER" id="PTHR21368">
    <property type="entry name" value="50S RIBOSOMAL PROTEIN L9"/>
    <property type="match status" value="1"/>
</dbReference>
<dbReference type="Gene3D" id="3.10.430.100">
    <property type="entry name" value="Ribosomal protein L9, C-terminal domain"/>
    <property type="match status" value="1"/>
</dbReference>
<keyword evidence="4 7" id="KW-0689">Ribosomal protein</keyword>
<evidence type="ECO:0000256" key="4">
    <source>
        <dbReference type="ARBA" id="ARBA00022980"/>
    </source>
</evidence>
<dbReference type="PROSITE" id="PS00651">
    <property type="entry name" value="RIBOSOMAL_L9"/>
    <property type="match status" value="1"/>
</dbReference>
<comment type="caution">
    <text evidence="9">The sequence shown here is derived from an EMBL/GenBank/DDBJ whole genome shotgun (WGS) entry which is preliminary data.</text>
</comment>
<dbReference type="Proteomes" id="UP000542813">
    <property type="component" value="Unassembled WGS sequence"/>
</dbReference>
<dbReference type="GO" id="GO:0006412">
    <property type="term" value="P:translation"/>
    <property type="evidence" value="ECO:0007669"/>
    <property type="project" value="UniProtKB-UniRule"/>
</dbReference>
<keyword evidence="10" id="KW-1185">Reference proteome</keyword>
<evidence type="ECO:0000313" key="10">
    <source>
        <dbReference type="Proteomes" id="UP000542813"/>
    </source>
</evidence>
<dbReference type="Pfam" id="PF01281">
    <property type="entry name" value="Ribosomal_L9_N"/>
    <property type="match status" value="1"/>
</dbReference>
<dbReference type="GO" id="GO:0005840">
    <property type="term" value="C:ribosome"/>
    <property type="evidence" value="ECO:0007669"/>
    <property type="project" value="UniProtKB-KW"/>
</dbReference>
<dbReference type="GO" id="GO:0003735">
    <property type="term" value="F:structural constituent of ribosome"/>
    <property type="evidence" value="ECO:0007669"/>
    <property type="project" value="InterPro"/>
</dbReference>
<dbReference type="GO" id="GO:0019843">
    <property type="term" value="F:rRNA binding"/>
    <property type="evidence" value="ECO:0007669"/>
    <property type="project" value="UniProtKB-UniRule"/>
</dbReference>
<protein>
    <recommendedName>
        <fullName evidence="6 7">Large ribosomal subunit protein bL9</fullName>
    </recommendedName>
</protein>
<dbReference type="AlphaFoldDB" id="A0A7W9GNI7"/>
<dbReference type="InterPro" id="IPR000244">
    <property type="entry name" value="Ribosomal_bL9"/>
</dbReference>
<gene>
    <name evidence="7" type="primary">rplI</name>
    <name evidence="9" type="ORF">HD601_001719</name>
</gene>
<evidence type="ECO:0000256" key="3">
    <source>
        <dbReference type="ARBA" id="ARBA00022884"/>
    </source>
</evidence>
<comment type="function">
    <text evidence="7">Binds to the 23S rRNA.</text>
</comment>
<keyword evidence="3 7" id="KW-0694">RNA-binding</keyword>
<dbReference type="InterPro" id="IPR020069">
    <property type="entry name" value="Ribosomal_bL9_C"/>
</dbReference>
<dbReference type="Gene3D" id="3.40.5.10">
    <property type="entry name" value="Ribosomal protein L9, N-terminal domain"/>
    <property type="match status" value="1"/>
</dbReference>
<dbReference type="InterPro" id="IPR020070">
    <property type="entry name" value="Ribosomal_bL9_N"/>
</dbReference>
<keyword evidence="5 7" id="KW-0687">Ribonucleoprotein</keyword>
<reference evidence="9 10" key="1">
    <citation type="submission" date="2020-08" db="EMBL/GenBank/DDBJ databases">
        <title>Sequencing the genomes of 1000 actinobacteria strains.</title>
        <authorList>
            <person name="Klenk H.-P."/>
        </authorList>
    </citation>
    <scope>NUCLEOTIDE SEQUENCE [LARGE SCALE GENOMIC DNA]</scope>
    <source>
        <strain evidence="9 10">DSM 102122</strain>
    </source>
</reference>
<dbReference type="FunFam" id="3.40.5.10:FF:000003">
    <property type="entry name" value="50S ribosomal protein L9"/>
    <property type="match status" value="1"/>
</dbReference>
<name>A0A7W9GNI7_9ACTN</name>
<dbReference type="InterPro" id="IPR020594">
    <property type="entry name" value="Ribosomal_bL9_bac/chp"/>
</dbReference>
<feature type="domain" description="Ribosomal protein L9" evidence="8">
    <location>
        <begin position="13"/>
        <end position="40"/>
    </location>
</feature>
<evidence type="ECO:0000256" key="7">
    <source>
        <dbReference type="HAMAP-Rule" id="MF_00503"/>
    </source>
</evidence>
<evidence type="ECO:0000313" key="9">
    <source>
        <dbReference type="EMBL" id="MBB5787144.1"/>
    </source>
</evidence>
<dbReference type="InterPro" id="IPR036935">
    <property type="entry name" value="Ribosomal_bL9_N_sf"/>
</dbReference>
<evidence type="ECO:0000256" key="5">
    <source>
        <dbReference type="ARBA" id="ARBA00023274"/>
    </source>
</evidence>
<dbReference type="InterPro" id="IPR036791">
    <property type="entry name" value="Ribosomal_bL9_C_sf"/>
</dbReference>
<evidence type="ECO:0000256" key="2">
    <source>
        <dbReference type="ARBA" id="ARBA00022730"/>
    </source>
</evidence>
<evidence type="ECO:0000256" key="1">
    <source>
        <dbReference type="ARBA" id="ARBA00010605"/>
    </source>
</evidence>
<dbReference type="NCBIfam" id="TIGR00158">
    <property type="entry name" value="L9"/>
    <property type="match status" value="1"/>
</dbReference>
<dbReference type="EMBL" id="JACHMM010000001">
    <property type="protein sequence ID" value="MBB5787144.1"/>
    <property type="molecule type" value="Genomic_DNA"/>
</dbReference>
<dbReference type="SUPFAM" id="SSF55658">
    <property type="entry name" value="L9 N-domain-like"/>
    <property type="match status" value="1"/>
</dbReference>
<sequence>MKLILTQEVPGLGAAGDVVEVKDGYGRNYLVPRGFALAWTKGGQKEIDSIRRARQARDFADLDSAREVKAKLENTPVKLVAKAGDTGRLFGAVTSADIATAVSESGGPAIDKRRIEVGSPIKTVGSHRITVRLHPEVAANVTLEVVSA</sequence>
<dbReference type="SUPFAM" id="SSF55653">
    <property type="entry name" value="Ribosomal protein L9 C-domain"/>
    <property type="match status" value="1"/>
</dbReference>
<dbReference type="HAMAP" id="MF_00503">
    <property type="entry name" value="Ribosomal_bL9"/>
    <property type="match status" value="1"/>
</dbReference>